<keyword evidence="1" id="KW-0812">Transmembrane</keyword>
<reference evidence="3 5" key="2">
    <citation type="submission" date="2020-08" db="EMBL/GenBank/DDBJ databases">
        <title>Genomic Encyclopedia of Type Strains, Phase IV (KMG-IV): sequencing the most valuable type-strain genomes for metagenomic binning, comparative biology and taxonomic classification.</title>
        <authorList>
            <person name="Goeker M."/>
        </authorList>
    </citation>
    <scope>NUCLEOTIDE SEQUENCE [LARGE SCALE GENOMIC DNA]</scope>
    <source>
        <strain evidence="3 5">DSM 10368</strain>
    </source>
</reference>
<feature type="transmembrane region" description="Helical" evidence="1">
    <location>
        <begin position="69"/>
        <end position="93"/>
    </location>
</feature>
<accession>A0AAC8YQM6</accession>
<reference evidence="2 4" key="1">
    <citation type="submission" date="2016-03" db="EMBL/GenBank/DDBJ databases">
        <title>Complete genome of Aminobacter aminovorans KCTC 2477.</title>
        <authorList>
            <person name="Kim K.M."/>
        </authorList>
    </citation>
    <scope>NUCLEOTIDE SEQUENCE [LARGE SCALE GENOMIC DNA]</scope>
    <source>
        <strain evidence="2 4">KCTC 2477</strain>
    </source>
</reference>
<feature type="transmembrane region" description="Helical" evidence="1">
    <location>
        <begin position="38"/>
        <end position="57"/>
    </location>
</feature>
<dbReference type="EMBL" id="CP015005">
    <property type="protein sequence ID" value="AMS42334.1"/>
    <property type="molecule type" value="Genomic_DNA"/>
</dbReference>
<dbReference type="KEGG" id="aak:AA2016_3412"/>
<protein>
    <submittedName>
        <fullName evidence="2">Uncharacterized protein</fullName>
    </submittedName>
</protein>
<organism evidence="2 4">
    <name type="scientific">Aminobacter aminovorans</name>
    <name type="common">Chelatobacter heintzii</name>
    <dbReference type="NCBI Taxonomy" id="83263"/>
    <lineage>
        <taxon>Bacteria</taxon>
        <taxon>Pseudomonadati</taxon>
        <taxon>Pseudomonadota</taxon>
        <taxon>Alphaproteobacteria</taxon>
        <taxon>Hyphomicrobiales</taxon>
        <taxon>Phyllobacteriaceae</taxon>
        <taxon>Aminobacter</taxon>
    </lineage>
</organism>
<evidence type="ECO:0000313" key="5">
    <source>
        <dbReference type="Proteomes" id="UP000577697"/>
    </source>
</evidence>
<evidence type="ECO:0000256" key="1">
    <source>
        <dbReference type="SAM" id="Phobius"/>
    </source>
</evidence>
<evidence type="ECO:0000313" key="4">
    <source>
        <dbReference type="Proteomes" id="UP000075755"/>
    </source>
</evidence>
<dbReference type="Proteomes" id="UP000577697">
    <property type="component" value="Unassembled WGS sequence"/>
</dbReference>
<keyword evidence="1" id="KW-0472">Membrane</keyword>
<keyword evidence="5" id="KW-1185">Reference proteome</keyword>
<name>A0AAC8YQM6_AMIAI</name>
<sequence>MEKHLLSIVWLMAVSIGPGVPIVASLHFSRKLTRLNCIAWALVAEAAVGIAFCLFTIPPDYEAALSQRVFLSAGFAAVAALTALAALAFFLIAGLRLSNSPSRDA</sequence>
<evidence type="ECO:0000313" key="3">
    <source>
        <dbReference type="EMBL" id="MBB3709075.1"/>
    </source>
</evidence>
<proteinExistence type="predicted"/>
<dbReference type="RefSeq" id="WP_067961742.1">
    <property type="nucleotide sequence ID" value="NZ_CP015005.1"/>
</dbReference>
<keyword evidence="1" id="KW-1133">Transmembrane helix</keyword>
<dbReference type="EMBL" id="JACICB010000025">
    <property type="protein sequence ID" value="MBB3709075.1"/>
    <property type="molecule type" value="Genomic_DNA"/>
</dbReference>
<gene>
    <name evidence="2" type="ORF">AA2016_3412</name>
    <name evidence="3" type="ORF">FHS67_005418</name>
</gene>
<feature type="transmembrane region" description="Helical" evidence="1">
    <location>
        <begin position="6"/>
        <end position="26"/>
    </location>
</feature>
<dbReference type="Proteomes" id="UP000075755">
    <property type="component" value="Chromosome"/>
</dbReference>
<evidence type="ECO:0000313" key="2">
    <source>
        <dbReference type="EMBL" id="AMS42334.1"/>
    </source>
</evidence>
<dbReference type="AlphaFoldDB" id="A0AAC8YQM6"/>